<evidence type="ECO:0000313" key="1">
    <source>
        <dbReference type="EMBL" id="KAF1980803.1"/>
    </source>
</evidence>
<reference evidence="1" key="1">
    <citation type="journal article" date="2020" name="Stud. Mycol.">
        <title>101 Dothideomycetes genomes: a test case for predicting lifestyles and emergence of pathogens.</title>
        <authorList>
            <person name="Haridas S."/>
            <person name="Albert R."/>
            <person name="Binder M."/>
            <person name="Bloem J."/>
            <person name="Labutti K."/>
            <person name="Salamov A."/>
            <person name="Andreopoulos B."/>
            <person name="Baker S."/>
            <person name="Barry K."/>
            <person name="Bills G."/>
            <person name="Bluhm B."/>
            <person name="Cannon C."/>
            <person name="Castanera R."/>
            <person name="Culley D."/>
            <person name="Daum C."/>
            <person name="Ezra D."/>
            <person name="Gonzalez J."/>
            <person name="Henrissat B."/>
            <person name="Kuo A."/>
            <person name="Liang C."/>
            <person name="Lipzen A."/>
            <person name="Lutzoni F."/>
            <person name="Magnuson J."/>
            <person name="Mondo S."/>
            <person name="Nolan M."/>
            <person name="Ohm R."/>
            <person name="Pangilinan J."/>
            <person name="Park H.-J."/>
            <person name="Ramirez L."/>
            <person name="Alfaro M."/>
            <person name="Sun H."/>
            <person name="Tritt A."/>
            <person name="Yoshinaga Y."/>
            <person name="Zwiers L.-H."/>
            <person name="Turgeon B."/>
            <person name="Goodwin S."/>
            <person name="Spatafora J."/>
            <person name="Crous P."/>
            <person name="Grigoriev I."/>
        </authorList>
    </citation>
    <scope>NUCLEOTIDE SEQUENCE</scope>
    <source>
        <strain evidence="1">CBS 113979</strain>
    </source>
</reference>
<dbReference type="Proteomes" id="UP000800041">
    <property type="component" value="Unassembled WGS sequence"/>
</dbReference>
<keyword evidence="2" id="KW-1185">Reference proteome</keyword>
<dbReference type="AlphaFoldDB" id="A0A6G1GIM5"/>
<proteinExistence type="predicted"/>
<organism evidence="1 2">
    <name type="scientific">Aulographum hederae CBS 113979</name>
    <dbReference type="NCBI Taxonomy" id="1176131"/>
    <lineage>
        <taxon>Eukaryota</taxon>
        <taxon>Fungi</taxon>
        <taxon>Dikarya</taxon>
        <taxon>Ascomycota</taxon>
        <taxon>Pezizomycotina</taxon>
        <taxon>Dothideomycetes</taxon>
        <taxon>Pleosporomycetidae</taxon>
        <taxon>Aulographales</taxon>
        <taxon>Aulographaceae</taxon>
    </lineage>
</organism>
<gene>
    <name evidence="1" type="ORF">K402DRAFT_265832</name>
</gene>
<dbReference type="EMBL" id="ML977219">
    <property type="protein sequence ID" value="KAF1980803.1"/>
    <property type="molecule type" value="Genomic_DNA"/>
</dbReference>
<name>A0A6G1GIM5_9PEZI</name>
<protein>
    <submittedName>
        <fullName evidence="1">Uncharacterized protein</fullName>
    </submittedName>
</protein>
<sequence>MKTSRDWDFESSLVQCLAAQMHCEPRGCSAFSPLLVSAFLHFFSKSQVSTQTAKPPAPTMITTDGIATRTRSKTKQIVTTVSTTAPASMSREDSVIWLLPEDCCTRRRSPRRRSFIRRYLFRFRFFSVHPHRDDQARHTSGHNHGAYV</sequence>
<evidence type="ECO:0000313" key="2">
    <source>
        <dbReference type="Proteomes" id="UP000800041"/>
    </source>
</evidence>
<accession>A0A6G1GIM5</accession>